<dbReference type="SUPFAM" id="SSF53335">
    <property type="entry name" value="S-adenosyl-L-methionine-dependent methyltransferases"/>
    <property type="match status" value="1"/>
</dbReference>
<dbReference type="Proteomes" id="UP000661112">
    <property type="component" value="Unassembled WGS sequence"/>
</dbReference>
<evidence type="ECO:0000313" key="1">
    <source>
        <dbReference type="EMBL" id="MBD2504479.1"/>
    </source>
</evidence>
<proteinExistence type="predicted"/>
<dbReference type="Gene3D" id="3.40.50.150">
    <property type="entry name" value="Vaccinia Virus protein VP39"/>
    <property type="match status" value="1"/>
</dbReference>
<comment type="caution">
    <text evidence="1">The sequence shown here is derived from an EMBL/GenBank/DDBJ whole genome shotgun (WGS) entry which is preliminary data.</text>
</comment>
<dbReference type="InterPro" id="IPR029063">
    <property type="entry name" value="SAM-dependent_MTases_sf"/>
</dbReference>
<dbReference type="Pfam" id="PF13489">
    <property type="entry name" value="Methyltransf_23"/>
    <property type="match status" value="1"/>
</dbReference>
<keyword evidence="2" id="KW-1185">Reference proteome</keyword>
<reference evidence="1 2" key="1">
    <citation type="journal article" date="2020" name="ISME J.">
        <title>Comparative genomics reveals insights into cyanobacterial evolution and habitat adaptation.</title>
        <authorList>
            <person name="Chen M.Y."/>
            <person name="Teng W.K."/>
            <person name="Zhao L."/>
            <person name="Hu C.X."/>
            <person name="Zhou Y.K."/>
            <person name="Han B.P."/>
            <person name="Song L.R."/>
            <person name="Shu W.S."/>
        </authorList>
    </citation>
    <scope>NUCLEOTIDE SEQUENCE [LARGE SCALE GENOMIC DNA]</scope>
    <source>
        <strain evidence="1 2">FACHB-119</strain>
    </source>
</reference>
<evidence type="ECO:0000313" key="2">
    <source>
        <dbReference type="Proteomes" id="UP000661112"/>
    </source>
</evidence>
<dbReference type="EMBL" id="JACJSG010000052">
    <property type="protein sequence ID" value="MBD2504479.1"/>
    <property type="molecule type" value="Genomic_DNA"/>
</dbReference>
<sequence length="279" mass="32370">MTSTNELETKLYEAYDTAYQVFLQKWLVNRQVALDLIQKHLHPQPPQVAVLSVGAGPGDFDVQVIRFLKQQLPKDFTLRYLAVEPNPFHRQRYEKEINVPEFSDVELKVYPIKVQEFQTDEKFDIIHYTHCLYYMPNDEQQIIRQGLEMLKEDGFLVITLETREAVIFETMFKYAAFTGEGFADMLEMDKMQTIVEELGLSYELINYPEYLDVHLCFEEASSGSKALLDFFCQADSDKLSAQQREEILSLLASKVNQQDGRELVSLPSATMIIRKQIVT</sequence>
<dbReference type="CDD" id="cd02440">
    <property type="entry name" value="AdoMet_MTases"/>
    <property type="match status" value="1"/>
</dbReference>
<keyword evidence="1" id="KW-0489">Methyltransferase</keyword>
<accession>A0ABR8DBI1</accession>
<protein>
    <submittedName>
        <fullName evidence="1">Class I SAM-dependent methyltransferase</fullName>
    </submittedName>
</protein>
<organism evidence="1 2">
    <name type="scientific">Anabaena azotica FACHB-119</name>
    <dbReference type="NCBI Taxonomy" id="947527"/>
    <lineage>
        <taxon>Bacteria</taxon>
        <taxon>Bacillati</taxon>
        <taxon>Cyanobacteriota</taxon>
        <taxon>Cyanophyceae</taxon>
        <taxon>Nostocales</taxon>
        <taxon>Nostocaceae</taxon>
        <taxon>Anabaena</taxon>
        <taxon>Anabaena azotica</taxon>
    </lineage>
</organism>
<name>A0ABR8DBI1_9NOST</name>
<keyword evidence="1" id="KW-0808">Transferase</keyword>
<dbReference type="GO" id="GO:0032259">
    <property type="term" value="P:methylation"/>
    <property type="evidence" value="ECO:0007669"/>
    <property type="project" value="UniProtKB-KW"/>
</dbReference>
<gene>
    <name evidence="1" type="ORF">H6G83_28375</name>
</gene>
<dbReference type="RefSeq" id="WP_190478318.1">
    <property type="nucleotide sequence ID" value="NZ_JACJSG010000052.1"/>
</dbReference>
<dbReference type="GO" id="GO:0008168">
    <property type="term" value="F:methyltransferase activity"/>
    <property type="evidence" value="ECO:0007669"/>
    <property type="project" value="UniProtKB-KW"/>
</dbReference>